<proteinExistence type="predicted"/>
<sequence length="193" mass="21829">MKVDAALFAKYSFTSRIAKYHRTQIRRALGFRPATEADEARWAGWLATEVCPVESDRGRLAAAVRRRCRSEKVEPPAFGQVERAVASAVRMYPSDFADCPEPVRYTLLATLCWVRQAEIIDALVGLLIDLVWRINARAERRVEKELIGSLSSVPGKKTIYVKMLTAVLDRPATRCARRCIRWFLAGSALCGRW</sequence>
<dbReference type="RefSeq" id="WP_229686728.1">
    <property type="nucleotide sequence ID" value="NZ_BMMK01000031.1"/>
</dbReference>
<accession>A0A8J3CJ20</accession>
<dbReference type="EMBL" id="BMMK01000031">
    <property type="protein sequence ID" value="GGM73997.1"/>
    <property type="molecule type" value="Genomic_DNA"/>
</dbReference>
<gene>
    <name evidence="2" type="ORF">GCM10012275_50880</name>
</gene>
<reference evidence="2" key="2">
    <citation type="submission" date="2020-09" db="EMBL/GenBank/DDBJ databases">
        <authorList>
            <person name="Sun Q."/>
            <person name="Zhou Y."/>
        </authorList>
    </citation>
    <scope>NUCLEOTIDE SEQUENCE</scope>
    <source>
        <strain evidence="2">CGMCC 4.5737</strain>
    </source>
</reference>
<dbReference type="AlphaFoldDB" id="A0A8J3CJ20"/>
<keyword evidence="3" id="KW-1185">Reference proteome</keyword>
<protein>
    <recommendedName>
        <fullName evidence="1">DUF4158 domain-containing protein</fullName>
    </recommendedName>
</protein>
<organism evidence="2 3">
    <name type="scientific">Longimycelium tulufanense</name>
    <dbReference type="NCBI Taxonomy" id="907463"/>
    <lineage>
        <taxon>Bacteria</taxon>
        <taxon>Bacillati</taxon>
        <taxon>Actinomycetota</taxon>
        <taxon>Actinomycetes</taxon>
        <taxon>Pseudonocardiales</taxon>
        <taxon>Pseudonocardiaceae</taxon>
        <taxon>Longimycelium</taxon>
    </lineage>
</organism>
<reference evidence="2" key="1">
    <citation type="journal article" date="2014" name="Int. J. Syst. Evol. Microbiol.">
        <title>Complete genome sequence of Corynebacterium casei LMG S-19264T (=DSM 44701T), isolated from a smear-ripened cheese.</title>
        <authorList>
            <consortium name="US DOE Joint Genome Institute (JGI-PGF)"/>
            <person name="Walter F."/>
            <person name="Albersmeier A."/>
            <person name="Kalinowski J."/>
            <person name="Ruckert C."/>
        </authorList>
    </citation>
    <scope>NUCLEOTIDE SEQUENCE</scope>
    <source>
        <strain evidence="2">CGMCC 4.5737</strain>
    </source>
</reference>
<feature type="domain" description="DUF4158" evidence="1">
    <location>
        <begin position="3"/>
        <end position="88"/>
    </location>
</feature>
<dbReference type="Proteomes" id="UP000637578">
    <property type="component" value="Unassembled WGS sequence"/>
</dbReference>
<evidence type="ECO:0000313" key="3">
    <source>
        <dbReference type="Proteomes" id="UP000637578"/>
    </source>
</evidence>
<name>A0A8J3CJ20_9PSEU</name>
<evidence type="ECO:0000313" key="2">
    <source>
        <dbReference type="EMBL" id="GGM73997.1"/>
    </source>
</evidence>
<dbReference type="InterPro" id="IPR025296">
    <property type="entry name" value="DUF4158"/>
</dbReference>
<evidence type="ECO:0000259" key="1">
    <source>
        <dbReference type="Pfam" id="PF13700"/>
    </source>
</evidence>
<comment type="caution">
    <text evidence="2">The sequence shown here is derived from an EMBL/GenBank/DDBJ whole genome shotgun (WGS) entry which is preliminary data.</text>
</comment>
<dbReference type="Pfam" id="PF13700">
    <property type="entry name" value="DUF4158"/>
    <property type="match status" value="1"/>
</dbReference>